<feature type="signal peptide" evidence="8">
    <location>
        <begin position="1"/>
        <end position="22"/>
    </location>
</feature>
<dbReference type="Gene3D" id="3.10.50.40">
    <property type="match status" value="2"/>
</dbReference>
<dbReference type="InterPro" id="IPR001179">
    <property type="entry name" value="PPIase_FKBP_dom"/>
</dbReference>
<comment type="caution">
    <text evidence="10">The sequence shown here is derived from an EMBL/GenBank/DDBJ whole genome shotgun (WGS) entry which is preliminary data.</text>
</comment>
<organism evidence="10 11">
    <name type="scientific">Isoptericola luteus</name>
    <dbReference type="NCBI Taxonomy" id="2879484"/>
    <lineage>
        <taxon>Bacteria</taxon>
        <taxon>Bacillati</taxon>
        <taxon>Actinomycetota</taxon>
        <taxon>Actinomycetes</taxon>
        <taxon>Micrococcales</taxon>
        <taxon>Promicromonosporaceae</taxon>
        <taxon>Isoptericola</taxon>
    </lineage>
</organism>
<dbReference type="PROSITE" id="PS50059">
    <property type="entry name" value="FKBP_PPIASE"/>
    <property type="match status" value="1"/>
</dbReference>
<evidence type="ECO:0000256" key="6">
    <source>
        <dbReference type="PROSITE-ProRule" id="PRU00277"/>
    </source>
</evidence>
<dbReference type="RefSeq" id="WP_225565551.1">
    <property type="nucleotide sequence ID" value="NZ_JAIXCQ010000006.1"/>
</dbReference>
<sequence length="322" mass="33419">MKLRTSAGAVALALTAALTLTACGDDGADSDPQPEESSSSAAATEAPAPTAEDVAALEAVTVEGEPGEEPKLTFEAPLEVSAPTTRVVDEGDGDALAEGSRVTMQYIAYDGNAERLGSTWETDSPETFILGDQNYGLLTDALDGQKVGARIMVANSVAGNDGTTQTVLNFLEITDTAPTPSRAEGTAVEPAEGLPTVTLADDGAPSIEIPEGYEAPDELVSQPLIKGDGEKVTADQQVYVQYSGWTLDGEQFDSSWERGVPFTFSMQGGVIPGWIDGVKGQPVGSQLLLVIPADQAYGAEDDGSHELAGKPLVFVVDVLAAW</sequence>
<dbReference type="EC" id="5.2.1.8" evidence="3 6"/>
<dbReference type="PROSITE" id="PS51257">
    <property type="entry name" value="PROKAR_LIPOPROTEIN"/>
    <property type="match status" value="1"/>
</dbReference>
<dbReference type="EMBL" id="JAIXCQ010000006">
    <property type="protein sequence ID" value="MCA5893784.1"/>
    <property type="molecule type" value="Genomic_DNA"/>
</dbReference>
<accession>A0ABS7ZJJ9</accession>
<dbReference type="PANTHER" id="PTHR43811:SF19">
    <property type="entry name" value="39 KDA FK506-BINDING NUCLEAR PROTEIN"/>
    <property type="match status" value="1"/>
</dbReference>
<dbReference type="GO" id="GO:0003755">
    <property type="term" value="F:peptidyl-prolyl cis-trans isomerase activity"/>
    <property type="evidence" value="ECO:0007669"/>
    <property type="project" value="UniProtKB-EC"/>
</dbReference>
<keyword evidence="8" id="KW-0732">Signal</keyword>
<dbReference type="SUPFAM" id="SSF54534">
    <property type="entry name" value="FKBP-like"/>
    <property type="match status" value="2"/>
</dbReference>
<evidence type="ECO:0000256" key="4">
    <source>
        <dbReference type="ARBA" id="ARBA00023110"/>
    </source>
</evidence>
<name>A0ABS7ZJJ9_9MICO</name>
<dbReference type="PANTHER" id="PTHR43811">
    <property type="entry name" value="FKBP-TYPE PEPTIDYL-PROLYL CIS-TRANS ISOMERASE FKPA"/>
    <property type="match status" value="1"/>
</dbReference>
<dbReference type="Proteomes" id="UP001319870">
    <property type="component" value="Unassembled WGS sequence"/>
</dbReference>
<feature type="chain" id="PRO_5047016890" description="peptidylprolyl isomerase" evidence="8">
    <location>
        <begin position="23"/>
        <end position="322"/>
    </location>
</feature>
<evidence type="ECO:0000256" key="1">
    <source>
        <dbReference type="ARBA" id="ARBA00000971"/>
    </source>
</evidence>
<comment type="catalytic activity">
    <reaction evidence="1 6">
        <text>[protein]-peptidylproline (omega=180) = [protein]-peptidylproline (omega=0)</text>
        <dbReference type="Rhea" id="RHEA:16237"/>
        <dbReference type="Rhea" id="RHEA-COMP:10747"/>
        <dbReference type="Rhea" id="RHEA-COMP:10748"/>
        <dbReference type="ChEBI" id="CHEBI:83833"/>
        <dbReference type="ChEBI" id="CHEBI:83834"/>
        <dbReference type="EC" id="5.2.1.8"/>
    </reaction>
</comment>
<evidence type="ECO:0000256" key="2">
    <source>
        <dbReference type="ARBA" id="ARBA00006577"/>
    </source>
</evidence>
<evidence type="ECO:0000313" key="10">
    <source>
        <dbReference type="EMBL" id="MCA5893784.1"/>
    </source>
</evidence>
<dbReference type="Pfam" id="PF00254">
    <property type="entry name" value="FKBP_C"/>
    <property type="match status" value="1"/>
</dbReference>
<evidence type="ECO:0000256" key="8">
    <source>
        <dbReference type="SAM" id="SignalP"/>
    </source>
</evidence>
<feature type="region of interest" description="Disordered" evidence="7">
    <location>
        <begin position="25"/>
        <end position="52"/>
    </location>
</feature>
<feature type="domain" description="PPIase FKBP-type" evidence="9">
    <location>
        <begin position="235"/>
        <end position="322"/>
    </location>
</feature>
<gene>
    <name evidence="10" type="ORF">LEP48_10535</name>
</gene>
<evidence type="ECO:0000256" key="7">
    <source>
        <dbReference type="SAM" id="MobiDB-lite"/>
    </source>
</evidence>
<keyword evidence="5 6" id="KW-0413">Isomerase</keyword>
<evidence type="ECO:0000256" key="5">
    <source>
        <dbReference type="ARBA" id="ARBA00023235"/>
    </source>
</evidence>
<evidence type="ECO:0000259" key="9">
    <source>
        <dbReference type="PROSITE" id="PS50059"/>
    </source>
</evidence>
<keyword evidence="11" id="KW-1185">Reference proteome</keyword>
<keyword evidence="4 6" id="KW-0697">Rotamase</keyword>
<comment type="similarity">
    <text evidence="2">Belongs to the FKBP-type PPIase family.</text>
</comment>
<protein>
    <recommendedName>
        <fullName evidence="3 6">peptidylprolyl isomerase</fullName>
        <ecNumber evidence="3 6">5.2.1.8</ecNumber>
    </recommendedName>
</protein>
<evidence type="ECO:0000313" key="11">
    <source>
        <dbReference type="Proteomes" id="UP001319870"/>
    </source>
</evidence>
<feature type="compositionally biased region" description="Low complexity" evidence="7">
    <location>
        <begin position="35"/>
        <end position="52"/>
    </location>
</feature>
<reference evidence="10 11" key="1">
    <citation type="submission" date="2021-09" db="EMBL/GenBank/DDBJ databases">
        <title>Isoptericola luteus sp. nov., a novel bacterium isolated from Harbin, the capital city of Heilongjiang province.</title>
        <authorList>
            <person name="Li J."/>
        </authorList>
    </citation>
    <scope>NUCLEOTIDE SEQUENCE [LARGE SCALE GENOMIC DNA]</scope>
    <source>
        <strain evidence="10 11">NEAU-Y5</strain>
    </source>
</reference>
<proteinExistence type="inferred from homology"/>
<evidence type="ECO:0000256" key="3">
    <source>
        <dbReference type="ARBA" id="ARBA00013194"/>
    </source>
</evidence>
<dbReference type="InterPro" id="IPR046357">
    <property type="entry name" value="PPIase_dom_sf"/>
</dbReference>